<feature type="transmembrane region" description="Helical" evidence="7">
    <location>
        <begin position="68"/>
        <end position="86"/>
    </location>
</feature>
<dbReference type="GO" id="GO:0015123">
    <property type="term" value="F:acetate transmembrane transporter activity"/>
    <property type="evidence" value="ECO:0007669"/>
    <property type="project" value="TreeGrafter"/>
</dbReference>
<evidence type="ECO:0000256" key="5">
    <source>
        <dbReference type="ARBA" id="ARBA00023136"/>
    </source>
</evidence>
<proteinExistence type="inferred from homology"/>
<comment type="caution">
    <text evidence="8">The sequence shown here is derived from an EMBL/GenBank/DDBJ whole genome shotgun (WGS) entry which is preliminary data.</text>
</comment>
<dbReference type="PANTHER" id="PTHR31123">
    <property type="entry name" value="ACCUMULATION OF DYADS PROTEIN 2-RELATED"/>
    <property type="match status" value="1"/>
</dbReference>
<name>A0A502E588_9MYCO</name>
<feature type="transmembrane region" description="Helical" evidence="7">
    <location>
        <begin position="43"/>
        <end position="62"/>
    </location>
</feature>
<dbReference type="Pfam" id="PF01184">
    <property type="entry name" value="Gpr1_Fun34_YaaH"/>
    <property type="match status" value="1"/>
</dbReference>
<dbReference type="PANTHER" id="PTHR31123:SF1">
    <property type="entry name" value="ACCUMULATION OF DYADS PROTEIN 2-RELATED"/>
    <property type="match status" value="1"/>
</dbReference>
<evidence type="ECO:0000313" key="8">
    <source>
        <dbReference type="EMBL" id="TPG32898.1"/>
    </source>
</evidence>
<evidence type="ECO:0000256" key="1">
    <source>
        <dbReference type="ARBA" id="ARBA00004141"/>
    </source>
</evidence>
<evidence type="ECO:0000256" key="4">
    <source>
        <dbReference type="ARBA" id="ARBA00022989"/>
    </source>
</evidence>
<dbReference type="EMBL" id="RCZG01000007">
    <property type="protein sequence ID" value="TPG32898.1"/>
    <property type="molecule type" value="Genomic_DNA"/>
</dbReference>
<keyword evidence="9" id="KW-1185">Reference proteome</keyword>
<accession>A0A502E588</accession>
<dbReference type="NCBIfam" id="NF038013">
    <property type="entry name" value="AceTr_1"/>
    <property type="match status" value="1"/>
</dbReference>
<organism evidence="8 9">
    <name type="scientific">Mycolicibacterium hodleri</name>
    <dbReference type="NCBI Taxonomy" id="49897"/>
    <lineage>
        <taxon>Bacteria</taxon>
        <taxon>Bacillati</taxon>
        <taxon>Actinomycetota</taxon>
        <taxon>Actinomycetes</taxon>
        <taxon>Mycobacteriales</taxon>
        <taxon>Mycobacteriaceae</taxon>
        <taxon>Mycolicibacterium</taxon>
    </lineage>
</organism>
<comment type="subcellular location">
    <subcellularLocation>
        <location evidence="1">Membrane</location>
        <topology evidence="1">Multi-pass membrane protein</topology>
    </subcellularLocation>
</comment>
<keyword evidence="4 7" id="KW-1133">Transmembrane helix</keyword>
<feature type="region of interest" description="Disordered" evidence="6">
    <location>
        <begin position="1"/>
        <end position="23"/>
    </location>
</feature>
<evidence type="ECO:0000313" key="9">
    <source>
        <dbReference type="Proteomes" id="UP000320095"/>
    </source>
</evidence>
<sequence length="224" mass="23504">MTSTIQPATHQNGRKDGPTDARSAAPLLPPAGKGIPIADPAPLGLAAFAGTTFVLSLFNAGLVGPASLVAVVLPLALLYGGLAQVLAGMWEFRNDNTFGALAFISFGAFWISYFVYVREIVPALPPADAHTATGIFLLMWTIFTAYMTVAALKTNAVLIAIFSTLLVTFVLLTIGDFAEIAALRHAGGYVGLLVAALAWYGSAAGVVNSTWGRRVLPVFPIARR</sequence>
<dbReference type="RefSeq" id="WP_140694121.1">
    <property type="nucleotide sequence ID" value="NZ_RCZG01000007.1"/>
</dbReference>
<feature type="transmembrane region" description="Helical" evidence="7">
    <location>
        <begin position="98"/>
        <end position="117"/>
    </location>
</feature>
<feature type="transmembrane region" description="Helical" evidence="7">
    <location>
        <begin position="186"/>
        <end position="207"/>
    </location>
</feature>
<gene>
    <name evidence="8" type="ORF">EAH80_18900</name>
</gene>
<evidence type="ECO:0000256" key="2">
    <source>
        <dbReference type="ARBA" id="ARBA00005587"/>
    </source>
</evidence>
<dbReference type="Proteomes" id="UP000320095">
    <property type="component" value="Unassembled WGS sequence"/>
</dbReference>
<feature type="transmembrane region" description="Helical" evidence="7">
    <location>
        <begin position="156"/>
        <end position="174"/>
    </location>
</feature>
<evidence type="ECO:0000256" key="3">
    <source>
        <dbReference type="ARBA" id="ARBA00022692"/>
    </source>
</evidence>
<dbReference type="OrthoDB" id="9787939at2"/>
<dbReference type="InterPro" id="IPR051633">
    <property type="entry name" value="AceTr"/>
</dbReference>
<reference evidence="8 9" key="1">
    <citation type="journal article" date="2019" name="Environ. Microbiol.">
        <title>Species interactions and distinct microbial communities in high Arctic permafrost affected cryosols are associated with the CH4 and CO2 gas fluxes.</title>
        <authorList>
            <person name="Altshuler I."/>
            <person name="Hamel J."/>
            <person name="Turney S."/>
            <person name="Magnuson E."/>
            <person name="Levesque R."/>
            <person name="Greer C."/>
            <person name="Whyte L.G."/>
        </authorList>
    </citation>
    <scope>NUCLEOTIDE SEQUENCE [LARGE SCALE GENOMIC DNA]</scope>
    <source>
        <strain evidence="8 9">S5.20</strain>
    </source>
</reference>
<keyword evidence="3 7" id="KW-0812">Transmembrane</keyword>
<evidence type="ECO:0000256" key="7">
    <source>
        <dbReference type="SAM" id="Phobius"/>
    </source>
</evidence>
<keyword evidence="5 7" id="KW-0472">Membrane</keyword>
<dbReference type="AlphaFoldDB" id="A0A502E588"/>
<feature type="transmembrane region" description="Helical" evidence="7">
    <location>
        <begin position="129"/>
        <end position="149"/>
    </location>
</feature>
<protein>
    <submittedName>
        <fullName evidence="8">Uncharacterized protein</fullName>
    </submittedName>
</protein>
<comment type="similarity">
    <text evidence="2">Belongs to the acetate uptake transporter (AceTr) (TC 2.A.96) family.</text>
</comment>
<feature type="compositionally biased region" description="Polar residues" evidence="6">
    <location>
        <begin position="1"/>
        <end position="11"/>
    </location>
</feature>
<dbReference type="InterPro" id="IPR000791">
    <property type="entry name" value="Gpr1/Fun34/SatP-like"/>
</dbReference>
<dbReference type="GO" id="GO:0005886">
    <property type="term" value="C:plasma membrane"/>
    <property type="evidence" value="ECO:0007669"/>
    <property type="project" value="TreeGrafter"/>
</dbReference>
<evidence type="ECO:0000256" key="6">
    <source>
        <dbReference type="SAM" id="MobiDB-lite"/>
    </source>
</evidence>